<dbReference type="KEGG" id="pdio:PDMSB3_0198.1"/>
<organism evidence="1 2">
    <name type="scientific">Paraburkholderia dioscoreae</name>
    <dbReference type="NCBI Taxonomy" id="2604047"/>
    <lineage>
        <taxon>Bacteria</taxon>
        <taxon>Pseudomonadati</taxon>
        <taxon>Pseudomonadota</taxon>
        <taxon>Betaproteobacteria</taxon>
        <taxon>Burkholderiales</taxon>
        <taxon>Burkholderiaceae</taxon>
        <taxon>Paraburkholderia</taxon>
    </lineage>
</organism>
<protein>
    <submittedName>
        <fullName evidence="1">Uncharacterized protein</fullName>
    </submittedName>
</protein>
<dbReference type="AlphaFoldDB" id="A0A5Q4ZHW9"/>
<accession>A0A5Q4ZHW9</accession>
<gene>
    <name evidence="1" type="ORF">PDMSB3_0198</name>
</gene>
<dbReference type="EMBL" id="LR699554">
    <property type="protein sequence ID" value="VVD31501.1"/>
    <property type="molecule type" value="Genomic_DNA"/>
</dbReference>
<proteinExistence type="predicted"/>
<name>A0A5Q4ZHW9_9BURK</name>
<evidence type="ECO:0000313" key="2">
    <source>
        <dbReference type="Proteomes" id="UP000325811"/>
    </source>
</evidence>
<keyword evidence="2" id="KW-1185">Reference proteome</keyword>
<evidence type="ECO:0000313" key="1">
    <source>
        <dbReference type="EMBL" id="VVD31501.1"/>
    </source>
</evidence>
<reference evidence="1 2" key="1">
    <citation type="submission" date="2019-08" db="EMBL/GenBank/DDBJ databases">
        <authorList>
            <person name="Herpell B J."/>
        </authorList>
    </citation>
    <scope>NUCLEOTIDE SEQUENCE [LARGE SCALE GENOMIC DNA]</scope>
    <source>
        <strain evidence="2">Msb3</strain>
    </source>
</reference>
<dbReference type="Proteomes" id="UP000325811">
    <property type="component" value="Chromosome II"/>
</dbReference>
<sequence>MIGGSEPLLAVAGLLDAFAGLASTFADATGFADGAGTFTRDAAGFAASDFAVTLTACG</sequence>